<sequence length="407" mass="44908">MNKHNHLWTITGATLMSLGLGIACIGLGGAVAPVVAQAATKVVKMSTKADTKGRVSTTSDGSSTETLYDGKTLLGVVQEHPDDSENSTAIMQRADGRYVVGTGDFDNDDNFVIIKQVALIAKGKSATFTANKRQVYVKVAADGSMTISRTPTKKFPQADRVHVTADNTIHNYIDTRTAVSGLTTSTEFINGSRWLATIDQKWPNRERTTFTWQKKFTNGQLTIKNAKGTVLTTKAGLNSRATTTAKTIGAAWAFTFDHEAYQVSEMRRLNQAKTGTSYVQLLDPDTGELAYTNVTTVKKNRVIKEKLTTYGAYWEQSYGDEPDSTAADSGKVIGTHTLTQVSGRKWQMNRYNRHGKRLQRTVYRLKKGQKPAVSLMREDLTYQSSWLKKHSQSAVRYLANGKTKTLK</sequence>
<evidence type="ECO:0000313" key="1">
    <source>
        <dbReference type="EMBL" id="TOZ05605.1"/>
    </source>
</evidence>
<reference evidence="1" key="1">
    <citation type="submission" date="2018-05" db="EMBL/GenBank/DDBJ databases">
        <title>Genome Comparison of Lactic Acid Bacteria Isolated from non-Wheat Sourdough.</title>
        <authorList>
            <person name="Rice T."/>
            <person name="Axel C."/>
            <person name="Lynch K.M."/>
            <person name="Benz C."/>
            <person name="Arendt E.K."/>
            <person name="Coffey A."/>
        </authorList>
    </citation>
    <scope>NUCLEOTIDE SEQUENCE</scope>
    <source>
        <strain evidence="1">TR055</strain>
    </source>
</reference>
<gene>
    <name evidence="1" type="ORF">DIS17_02825</name>
</gene>
<dbReference type="RefSeq" id="WP_110139326.1">
    <property type="nucleotide sequence ID" value="NZ_CP021456.1"/>
</dbReference>
<proteinExistence type="predicted"/>
<dbReference type="Proteomes" id="UP000785759">
    <property type="component" value="Unassembled WGS sequence"/>
</dbReference>
<comment type="caution">
    <text evidence="1">The sequence shown here is derived from an EMBL/GenBank/DDBJ whole genome shotgun (WGS) entry which is preliminary data.</text>
</comment>
<evidence type="ECO:0000313" key="2">
    <source>
        <dbReference type="Proteomes" id="UP000785759"/>
    </source>
</evidence>
<name>A0AAJ5FJN9_LEVBR</name>
<accession>A0AAJ5FJN9</accession>
<protein>
    <submittedName>
        <fullName evidence="1">Uncharacterized protein</fullName>
    </submittedName>
</protein>
<dbReference type="EMBL" id="QFDK01000002">
    <property type="protein sequence ID" value="TOZ05605.1"/>
    <property type="molecule type" value="Genomic_DNA"/>
</dbReference>
<organism evidence="1 2">
    <name type="scientific">Levilactobacillus brevis</name>
    <name type="common">Lactobacillus brevis</name>
    <dbReference type="NCBI Taxonomy" id="1580"/>
    <lineage>
        <taxon>Bacteria</taxon>
        <taxon>Bacillati</taxon>
        <taxon>Bacillota</taxon>
        <taxon>Bacilli</taxon>
        <taxon>Lactobacillales</taxon>
        <taxon>Lactobacillaceae</taxon>
        <taxon>Levilactobacillus</taxon>
    </lineage>
</organism>
<dbReference type="AlphaFoldDB" id="A0AAJ5FJN9"/>
<dbReference type="PROSITE" id="PS51257">
    <property type="entry name" value="PROKAR_LIPOPROTEIN"/>
    <property type="match status" value="1"/>
</dbReference>